<dbReference type="ExpressionAtlas" id="O49381">
    <property type="expression patterns" value="baseline and differential"/>
</dbReference>
<evidence type="ECO:0000256" key="6">
    <source>
        <dbReference type="ARBA" id="ARBA00022679"/>
    </source>
</evidence>
<keyword evidence="9" id="KW-0735">Signal-anchor</keyword>
<evidence type="ECO:0000313" key="15">
    <source>
        <dbReference type="EMBL" id="CAB79929.1"/>
    </source>
</evidence>
<evidence type="ECO:0000256" key="13">
    <source>
        <dbReference type="ARBA" id="ARBA00023211"/>
    </source>
</evidence>
<evidence type="ECO:0000256" key="3">
    <source>
        <dbReference type="ARBA" id="ARBA00004922"/>
    </source>
</evidence>
<evidence type="ECO:0000256" key="9">
    <source>
        <dbReference type="ARBA" id="ARBA00022968"/>
    </source>
</evidence>
<evidence type="ECO:0000256" key="1">
    <source>
        <dbReference type="ARBA" id="ARBA00001936"/>
    </source>
</evidence>
<dbReference type="GO" id="GO:0016758">
    <property type="term" value="F:hexosyltransferase activity"/>
    <property type="evidence" value="ECO:0007669"/>
    <property type="project" value="InterPro"/>
</dbReference>
<dbReference type="Gene3D" id="3.90.550.50">
    <property type="match status" value="1"/>
</dbReference>
<dbReference type="PANTHER" id="PTHR33184">
    <property type="entry name" value="PROTEIN TAPETUM DETERMINANT 1-LIKE-RELATED"/>
    <property type="match status" value="1"/>
</dbReference>
<proteinExistence type="inferred from homology"/>
<dbReference type="UniPathway" id="UPA00378"/>
<comment type="similarity">
    <text evidence="4">Belongs to the glycosyltransferase 31 family.</text>
</comment>
<evidence type="ECO:0000256" key="7">
    <source>
        <dbReference type="ARBA" id="ARBA00022692"/>
    </source>
</evidence>
<dbReference type="CAZy" id="GT31">
    <property type="family name" value="Glycosyltransferase Family 31"/>
</dbReference>
<comment type="pathway">
    <text evidence="3">Protein modification; protein glycosylation.</text>
</comment>
<name>O49381_ARATH</name>
<evidence type="ECO:0000256" key="5">
    <source>
        <dbReference type="ARBA" id="ARBA00022676"/>
    </source>
</evidence>
<dbReference type="Pfam" id="PF01762">
    <property type="entry name" value="Galactosyl_T"/>
    <property type="match status" value="1"/>
</dbReference>
<keyword evidence="11" id="KW-0333">Golgi apparatus</keyword>
<dbReference type="PIR" id="H85376">
    <property type="entry name" value="H85376"/>
</dbReference>
<comment type="subcellular location">
    <subcellularLocation>
        <location evidence="2">Golgi apparatus membrane</location>
        <topology evidence="2">Single-pass type II membrane protein</topology>
    </subcellularLocation>
</comment>
<evidence type="ECO:0000256" key="10">
    <source>
        <dbReference type="ARBA" id="ARBA00022989"/>
    </source>
</evidence>
<evidence type="ECO:0000313" key="14">
    <source>
        <dbReference type="EMBL" id="CAA16578.1"/>
    </source>
</evidence>
<reference evidence="15" key="4">
    <citation type="submission" date="2000-03" db="EMBL/GenBank/DDBJ databases">
        <authorList>
            <person name="Rose M."/>
            <person name="Hempel S."/>
            <person name="Entian K.-D."/>
            <person name="Mewes H.W."/>
            <person name="Lemcke K."/>
            <person name="Mayer K.F.X."/>
        </authorList>
    </citation>
    <scope>NUCLEOTIDE SEQUENCE</scope>
</reference>
<dbReference type="InterPro" id="IPR040361">
    <property type="entry name" value="TPD1"/>
</dbReference>
<dbReference type="Pfam" id="PF24068">
    <property type="entry name" value="TPD1_C"/>
    <property type="match status" value="1"/>
</dbReference>
<evidence type="ECO:0000256" key="11">
    <source>
        <dbReference type="ARBA" id="ARBA00023034"/>
    </source>
</evidence>
<dbReference type="InterPro" id="IPR002659">
    <property type="entry name" value="Glyco_trans_31"/>
</dbReference>
<protein>
    <submittedName>
        <fullName evidence="15">Uncharacterized protein AT4g32110</fullName>
    </submittedName>
    <submittedName>
        <fullName evidence="14">Uncharacterized protein F10N7.80</fullName>
    </submittedName>
</protein>
<reference evidence="14" key="1">
    <citation type="submission" date="1998-01" db="EMBL/GenBank/DDBJ databases">
        <authorList>
            <person name="Bevan M."/>
            <person name="Rose M."/>
            <person name="Hempel S."/>
            <person name="Entian K.-D."/>
            <person name="Hoheisel J."/>
            <person name="Mewes H.W."/>
            <person name="Mayer K.F.X."/>
            <person name="Schueller C."/>
        </authorList>
    </citation>
    <scope>NUCLEOTIDE SEQUENCE</scope>
</reference>
<evidence type="ECO:0000256" key="8">
    <source>
        <dbReference type="ARBA" id="ARBA00022729"/>
    </source>
</evidence>
<keyword evidence="5" id="KW-0328">Glycosyltransferase</keyword>
<reference key="2">
    <citation type="journal article" date="1999" name="Nature">
        <title>Sequence and analysis of chromosome 4 of the plant Arabidopsis thaliana.</title>
        <authorList>
            <consortium name="EU"/>
            <consortium name="CSHL and WU Arabidopsis Sequencing Project"/>
            <person name="Mayer K."/>
            <person name="Schuller C."/>
            <person name="Wambutt R."/>
            <person name="Murphy G."/>
            <person name="Volckaert G."/>
            <person name="Pohl T."/>
            <person name="Dusterhoft A."/>
            <person name="Stiekema W."/>
            <person name="Entian K.D."/>
            <person name="Terryn N."/>
            <person name="Harris B."/>
            <person name="Ansorge W."/>
            <person name="Brandt P."/>
            <person name="Grivell L."/>
            <person name="Rieger M."/>
            <person name="Weichselgartner M."/>
            <person name="de Simone V."/>
            <person name="Obermaier B."/>
            <person name="Mache R."/>
            <person name="Muller M."/>
            <person name="Kreis M."/>
            <person name="Delseny M."/>
            <person name="Puigdomenech P."/>
            <person name="Watson M."/>
            <person name="Schmidtheini T."/>
            <person name="Reichert B."/>
            <person name="Portatelle D."/>
            <person name="Perez-Alonso M."/>
            <person name="Boutry M."/>
            <person name="Bancroft I."/>
            <person name="Vos P."/>
            <person name="Hoheisel J."/>
            <person name="Zimmermann W."/>
            <person name="Wedler H."/>
            <person name="Ridley P."/>
            <person name="Langham S.A."/>
            <person name="McCullagh B."/>
            <person name="Bilham L."/>
            <person name="Robben J."/>
            <person name="Van der Schueren J."/>
            <person name="Grymonprez B."/>
            <person name="Chuang Y.J."/>
            <person name="Vandenbussche F."/>
            <person name="Braeken M."/>
            <person name="Weltjens I."/>
            <person name="Voet M."/>
            <person name="Bastiaens I."/>
            <person name="Aert R."/>
            <person name="Defoor E."/>
            <person name="Weitzenegger T."/>
            <person name="Bothe G."/>
            <person name="Ramsperger U."/>
            <person name="Hilbert H."/>
            <person name="Braun M."/>
            <person name="Holzer E."/>
            <person name="Brandt A."/>
            <person name="Peters S."/>
            <person name="van Staveren M."/>
            <person name="Dirske W."/>
            <person name="Mooijman P."/>
            <person name="Klein Lankhorst R."/>
            <person name="Rose M."/>
            <person name="Hauf J."/>
            <person name="Kotter P."/>
            <person name="Berneiser S."/>
            <person name="Hempel S."/>
            <person name="Feldpausch M."/>
            <person name="Lamberth S."/>
            <person name="Van den Daele H."/>
            <person name="De Keyser A."/>
            <person name="Buysshaert C."/>
            <person name="Gielen J."/>
            <person name="Villarroel R."/>
            <person name="De Clercq R."/>
            <person name="Van Montagu M."/>
            <person name="Rogers J."/>
            <person name="Cronin A."/>
            <person name="Quail M."/>
            <person name="Bray-Allen S."/>
            <person name="Clark L."/>
            <person name="Doggett J."/>
            <person name="Hall S."/>
            <person name="Kay M."/>
            <person name="Lennard N."/>
            <person name="McLay K."/>
            <person name="Mayes R."/>
            <person name="Pettett A."/>
            <person name="Rajandream M.A."/>
            <person name="Lyne M."/>
            <person name="Benes V."/>
            <person name="Rechmann S."/>
            <person name="Borkova D."/>
            <person name="Blocker H."/>
            <person name="Scharfe M."/>
            <person name="Grimm M."/>
            <person name="Lohnert T.H."/>
            <person name="Dose S."/>
            <person name="de Haan M."/>
            <person name="Maarse A."/>
            <person name="Schafer M."/>
            <person name="Muller-Auer S."/>
            <person name="Gabel C."/>
            <person name="Fuchs M."/>
            <person name="Fartmann B."/>
            <person name="Granderath K."/>
            <person name="Dauner D."/>
            <person name="Herzl A."/>
            <person name="Neumann S."/>
            <person name="Argiriou A."/>
            <person name="Vitale D."/>
            <person name="Liguori R."/>
            <person name="Piravandi E."/>
            <person name="Massenet O."/>
            <person name="Quigley F."/>
            <person name="Clabauld G."/>
            <person name="Mundlein A."/>
            <person name="Felber R."/>
            <person name="Schnabl S."/>
            <person name="Hiller R."/>
            <person name="Schmidt W."/>
            <person name="Lecharny A."/>
            <person name="Aubourg S."/>
            <person name="Chefdor F."/>
            <person name="Cooke R."/>
            <person name="Berger C."/>
            <person name="Montfort A."/>
            <person name="Casacuberta E."/>
            <person name="Gibbons T."/>
            <person name="Weber N."/>
            <person name="Vandenbol M."/>
            <person name="Bargues M."/>
            <person name="Terol J."/>
            <person name="Torres A."/>
            <person name="Perez-Perez A."/>
            <person name="Purnelle B."/>
            <person name="Bent E."/>
            <person name="Johnson S."/>
            <person name="Tacon D."/>
            <person name="Jesse T."/>
            <person name="Heijnen L."/>
            <person name="Schwarz S."/>
            <person name="Scholler P."/>
            <person name="Heber S."/>
            <person name="Francs P."/>
            <person name="Bielke C."/>
            <person name="Frishman D."/>
            <person name="Haase D."/>
            <person name="Lemcke K."/>
            <person name="Mewes H.W."/>
            <person name="Stocker S."/>
            <person name="Zaccaria P."/>
            <person name="Bevan M."/>
            <person name="Wilson R.K."/>
            <person name="de la Bastide M."/>
            <person name="Habermann K."/>
            <person name="Parnell L."/>
            <person name="Dedhia N."/>
            <person name="Gnoj L."/>
            <person name="Schutz K."/>
            <person name="Huang E."/>
            <person name="Spiegel L."/>
            <person name="Sehkon M."/>
            <person name="Murray J."/>
            <person name="Sheet P."/>
            <person name="Cordes M."/>
            <person name="Abu-Threideh J."/>
            <person name="Stoneking T."/>
            <person name="Kalicki J."/>
            <person name="Graves T."/>
            <person name="Harmon G."/>
            <person name="Edwards J."/>
            <person name="Latreille P."/>
            <person name="Courtney L."/>
            <person name="Cloud J."/>
            <person name="Abbott A."/>
            <person name="Scott K."/>
            <person name="Johnson D."/>
            <person name="Minx P."/>
            <person name="Bentley D."/>
            <person name="Fulton B."/>
            <person name="Miller N."/>
            <person name="Greco T."/>
            <person name="Kemp K."/>
            <person name="Kramer J."/>
            <person name="Fulton L."/>
            <person name="Mardis E."/>
            <person name="Dante M."/>
            <person name="Pepin K."/>
            <person name="Hillier L."/>
            <person name="Nelson J."/>
            <person name="Spieth J."/>
            <person name="Ryan E."/>
            <person name="Andrews S."/>
            <person name="Geisel C."/>
            <person name="Layman D."/>
            <person name="Du H."/>
            <person name="Ali J."/>
            <person name="Berghoff A."/>
            <person name="Jones K."/>
            <person name="Drone K."/>
            <person name="Cotton M."/>
            <person name="Joshu C."/>
            <person name="Antonoiu B."/>
            <person name="Zidanic M."/>
            <person name="Strong C."/>
            <person name="Sun H."/>
            <person name="Lamar B."/>
            <person name="Yordan C."/>
            <person name="Ma P."/>
            <person name="Zhong J."/>
            <person name="Preston R."/>
            <person name="Vil D."/>
            <person name="Shekher M."/>
            <person name="Matero A."/>
            <person name="Shah R."/>
            <person name="Swaby I.K."/>
            <person name="O'Shaughnessy A."/>
            <person name="Rodriguez M."/>
            <person name="Hoffmann J."/>
            <person name="Till S."/>
            <person name="Granat S."/>
            <person name="Shohdy N."/>
            <person name="Hasegawa A."/>
            <person name="Hameed A."/>
            <person name="Lodhi M."/>
            <person name="Johnson A."/>
            <person name="Chen E."/>
            <person name="Marra M."/>
            <person name="Martienssen R."/>
            <person name="McCombie W.R."/>
        </authorList>
    </citation>
    <scope>NUCLEOTIDE SEQUENCE [LARGE SCALE GENOMIC DNA]</scope>
    <source>
        <strain>cv. Columbia</strain>
    </source>
</reference>
<dbReference type="AlphaFoldDB" id="O49381"/>
<keyword evidence="13" id="KW-0464">Manganese</keyword>
<gene>
    <name evidence="14" type="primary">F10N7.80</name>
    <name evidence="15" type="ordered locus">At4g32110</name>
</gene>
<accession>O49381</accession>
<dbReference type="GO" id="GO:0000139">
    <property type="term" value="C:Golgi membrane"/>
    <property type="evidence" value="ECO:0007669"/>
    <property type="project" value="UniProtKB-SubCell"/>
</dbReference>
<evidence type="ECO:0000256" key="2">
    <source>
        <dbReference type="ARBA" id="ARBA00004323"/>
    </source>
</evidence>
<dbReference type="EMBL" id="AL161580">
    <property type="protein sequence ID" value="CAB79929.1"/>
    <property type="molecule type" value="Genomic_DNA"/>
</dbReference>
<keyword evidence="10" id="KW-1133">Transmembrane helix</keyword>
<dbReference type="EMBL" id="AL021636">
    <property type="protein sequence ID" value="CAA16578.1"/>
    <property type="molecule type" value="Genomic_DNA"/>
</dbReference>
<keyword evidence="7" id="KW-0812">Transmembrane</keyword>
<dbReference type="PIR" id="T04634">
    <property type="entry name" value="T04634"/>
</dbReference>
<comment type="cofactor">
    <cofactor evidence="1">
        <name>Mn(2+)</name>
        <dbReference type="ChEBI" id="CHEBI:29035"/>
    </cofactor>
</comment>
<evidence type="ECO:0000256" key="12">
    <source>
        <dbReference type="ARBA" id="ARBA00023136"/>
    </source>
</evidence>
<organism evidence="14">
    <name type="scientific">Arabidopsis thaliana</name>
    <name type="common">Mouse-ear cress</name>
    <dbReference type="NCBI Taxonomy" id="3702"/>
    <lineage>
        <taxon>Eukaryota</taxon>
        <taxon>Viridiplantae</taxon>
        <taxon>Streptophyta</taxon>
        <taxon>Embryophyta</taxon>
        <taxon>Tracheophyta</taxon>
        <taxon>Spermatophyta</taxon>
        <taxon>Magnoliopsida</taxon>
        <taxon>eudicotyledons</taxon>
        <taxon>Gunneridae</taxon>
        <taxon>Pentapetalae</taxon>
        <taxon>rosids</taxon>
        <taxon>malvids</taxon>
        <taxon>Brassicales</taxon>
        <taxon>Brassicaceae</taxon>
        <taxon>Camelineae</taxon>
        <taxon>Arabidopsis</taxon>
    </lineage>
</organism>
<feature type="non-terminal residue" evidence="14">
    <location>
        <position position="1"/>
    </location>
</feature>
<keyword evidence="8" id="KW-0732">Signal</keyword>
<dbReference type="PANTHER" id="PTHR33184:SF72">
    <property type="entry name" value="BETA-1,3-N-ACETYLGLUCOSAMINYLTRANSFERASE FAMILY PROTEIN"/>
    <property type="match status" value="1"/>
</dbReference>
<reference evidence="14" key="3">
    <citation type="submission" date="1999-04" db="EMBL/GenBank/DDBJ databases">
        <authorList>
            <person name="EU Arabidopsis sequencing project"/>
        </authorList>
    </citation>
    <scope>NUCLEOTIDE SEQUENCE</scope>
</reference>
<evidence type="ECO:0000256" key="4">
    <source>
        <dbReference type="ARBA" id="ARBA00008661"/>
    </source>
</evidence>
<keyword evidence="12" id="KW-0472">Membrane</keyword>
<keyword evidence="6" id="KW-0808">Transferase</keyword>
<sequence>ANRGDSLDRKIDEENRATKDFLILENHEEAQEELPKKVKFFYSAAVQNWDAEFYVKVDDNVDLDLEGMIALLESRRSQDGAYIGCMKSGDVITEEGSQWYEPEWWKFGDDKSYFRHATGSLVILSKNLAQYVNINRLGFTIWQKMSIYVKQSLVSFVNQGYGDCSLNSLSVKQSKTGKLVQNKPEWEVRVTNPCNNCKFQNTELLCVGFNSVTPIDTSLLLKSGDACLVNAGKFIVPHVDIVFKYVWDTSFDLKVIDGVMVCY</sequence>